<dbReference type="SUPFAM" id="SSF54665">
    <property type="entry name" value="CO dehydrogenase molybdoprotein N-domain-like"/>
    <property type="match status" value="1"/>
</dbReference>
<organism evidence="2 3">
    <name type="scientific">Eiseniibacteriota bacterium</name>
    <dbReference type="NCBI Taxonomy" id="2212470"/>
    <lineage>
        <taxon>Bacteria</taxon>
        <taxon>Candidatus Eiseniibacteriota</taxon>
    </lineage>
</organism>
<dbReference type="Pfam" id="PF20256">
    <property type="entry name" value="MoCoBD_2"/>
    <property type="match status" value="1"/>
</dbReference>
<comment type="caution">
    <text evidence="2">The sequence shown here is derived from an EMBL/GenBank/DDBJ whole genome shotgun (WGS) entry which is preliminary data.</text>
</comment>
<dbReference type="InterPro" id="IPR016208">
    <property type="entry name" value="Ald_Oxase/xanthine_DH-like"/>
</dbReference>
<reference evidence="2" key="1">
    <citation type="submission" date="2020-07" db="EMBL/GenBank/DDBJ databases">
        <title>Huge and variable diversity of episymbiotic CPR bacteria and DPANN archaea in groundwater ecosystems.</title>
        <authorList>
            <person name="He C.Y."/>
            <person name="Keren R."/>
            <person name="Whittaker M."/>
            <person name="Farag I.F."/>
            <person name="Doudna J."/>
            <person name="Cate J.H.D."/>
            <person name="Banfield J.F."/>
        </authorList>
    </citation>
    <scope>NUCLEOTIDE SEQUENCE</scope>
    <source>
        <strain evidence="2">NC_groundwater_1813_Pr3_B-0.1um_71_17</strain>
    </source>
</reference>
<dbReference type="Gene3D" id="3.90.1170.50">
    <property type="entry name" value="Aldehyde oxidase/xanthine dehydrogenase, a/b hammerhead"/>
    <property type="match status" value="1"/>
</dbReference>
<dbReference type="GO" id="GO:0005506">
    <property type="term" value="F:iron ion binding"/>
    <property type="evidence" value="ECO:0007669"/>
    <property type="project" value="InterPro"/>
</dbReference>
<dbReference type="Pfam" id="PF01315">
    <property type="entry name" value="Ald_Xan_dh_C"/>
    <property type="match status" value="1"/>
</dbReference>
<dbReference type="PANTHER" id="PTHR11908">
    <property type="entry name" value="XANTHINE DEHYDROGENASE"/>
    <property type="match status" value="1"/>
</dbReference>
<dbReference type="Gene3D" id="3.30.365.10">
    <property type="entry name" value="Aldehyde oxidase/xanthine dehydrogenase, molybdopterin binding domain"/>
    <property type="match status" value="4"/>
</dbReference>
<dbReference type="InterPro" id="IPR000674">
    <property type="entry name" value="Ald_Oxase/Xan_DH_a/b"/>
</dbReference>
<dbReference type="PANTHER" id="PTHR11908:SF157">
    <property type="entry name" value="XANTHINE DEHYDROGENASE SUBUNIT D-RELATED"/>
    <property type="match status" value="1"/>
</dbReference>
<dbReference type="AlphaFoldDB" id="A0A933WB25"/>
<feature type="domain" description="Aldehyde oxidase/xanthine dehydrogenase a/b hammerhead" evidence="1">
    <location>
        <begin position="37"/>
        <end position="142"/>
    </location>
</feature>
<evidence type="ECO:0000259" key="1">
    <source>
        <dbReference type="SMART" id="SM01008"/>
    </source>
</evidence>
<dbReference type="EMBL" id="JACRIW010000075">
    <property type="protein sequence ID" value="MBI5169889.1"/>
    <property type="molecule type" value="Genomic_DNA"/>
</dbReference>
<protein>
    <submittedName>
        <fullName evidence="2">Xanthine dehydrogenase family protein</fullName>
    </submittedName>
</protein>
<dbReference type="InterPro" id="IPR008274">
    <property type="entry name" value="AldOxase/xan_DH_MoCoBD1"/>
</dbReference>
<dbReference type="GO" id="GO:0016491">
    <property type="term" value="F:oxidoreductase activity"/>
    <property type="evidence" value="ECO:0007669"/>
    <property type="project" value="InterPro"/>
</dbReference>
<accession>A0A933WB25</accession>
<evidence type="ECO:0000313" key="2">
    <source>
        <dbReference type="EMBL" id="MBI5169889.1"/>
    </source>
</evidence>
<name>A0A933WB25_UNCEI</name>
<dbReference type="InterPro" id="IPR036856">
    <property type="entry name" value="Ald_Oxase/Xan_DH_a/b_sf"/>
</dbReference>
<sequence length="772" mass="83810">MARSRTASPERPARKTITLPASVGVNVPRKDGRDKVTGAALYLDDLRVPGVLHGRTVRSTVANARIVSVTLDPAFDWTGMTVVDHRDIPGENCVAVIERDQPMLASTHVRHVDEPILLLAHEDAERVEAAVSAVKIEYEPLTPALNLEESLEKKALVRGDDNVFKTIRIERGDLDEAFVRSDRVIEGEYWCGHQEQLYIENNAMLAERTKDGGIHIRGSMQCPYYVHGALQVLLNLPPEKVRIEQTVTGGGFGGKEDYPSVIGGHAALLAWKSGRPVKIVYDRLEDLAATTKRHPARVRIKTGVMNDGTLVALDADVVMDGGAYLTLTPVVLSRGAIHAGGCYRWDAARIFARAVATNTPPNGAFRGFGAPQTLFAIESHMDRIAAELGMDPLALRRKNAVKLGDVTPTGQVLKESVGSHEVLERTAKRAKYAEKRARYERENAAAEAAERAGKGAKDGRRLRRGIGMALAMHGAGFTGSGESKLNSLAALDLTPDGRPCVRISNTEIGQGTNTVFGQIVGEVLGIPHEQVLVHVPDTDHVPDSGPTVASRTLMVVGGLIEKCAKKMKEKLELFAEHPIEGGADFARIAKRWLKERGPLRVEQRYQKPTGIEWDDDTYQGDAYGVFAYAAIAVEVEVDLDTAETKLLHVTTAQDIGRAIHPVLCAGQIEGGTLQGLGWALMEEVRHKDGKVWNHQLTNYIIPTSADAPPIDVEIVEIPYSNGPWGAKGVGELPMDVPAPAVIAAIAHATGCRLDEIPATPERLMRALQRRGA</sequence>
<dbReference type="SMART" id="SM01008">
    <property type="entry name" value="Ald_Xan_dh_C"/>
    <property type="match status" value="1"/>
</dbReference>
<evidence type="ECO:0000313" key="3">
    <source>
        <dbReference type="Proteomes" id="UP000696931"/>
    </source>
</evidence>
<gene>
    <name evidence="2" type="ORF">HZA61_10405</name>
</gene>
<dbReference type="Pfam" id="PF02738">
    <property type="entry name" value="MoCoBD_1"/>
    <property type="match status" value="1"/>
</dbReference>
<dbReference type="InterPro" id="IPR046867">
    <property type="entry name" value="AldOxase/xan_DH_MoCoBD2"/>
</dbReference>
<proteinExistence type="predicted"/>
<dbReference type="Proteomes" id="UP000696931">
    <property type="component" value="Unassembled WGS sequence"/>
</dbReference>
<dbReference type="InterPro" id="IPR037165">
    <property type="entry name" value="AldOxase/xan_DH_Mopterin-bd_sf"/>
</dbReference>
<dbReference type="SUPFAM" id="SSF56003">
    <property type="entry name" value="Molybdenum cofactor-binding domain"/>
    <property type="match status" value="1"/>
</dbReference>